<dbReference type="Pfam" id="PF00067">
    <property type="entry name" value="p450"/>
    <property type="match status" value="1"/>
</dbReference>
<evidence type="ECO:0000256" key="6">
    <source>
        <dbReference type="ARBA" id="ARBA00023004"/>
    </source>
</evidence>
<dbReference type="AlphaFoldDB" id="A0AAV4QHJ9"/>
<protein>
    <submittedName>
        <fullName evidence="9">Probable cytochrome P450 4d20</fullName>
    </submittedName>
</protein>
<comment type="similarity">
    <text evidence="3">Belongs to the cytochrome P450 family.</text>
</comment>
<keyword evidence="5" id="KW-0256">Endoplasmic reticulum</keyword>
<keyword evidence="7" id="KW-0560">Oxidoreductase</keyword>
<keyword evidence="7" id="KW-0503">Monooxygenase</keyword>
<dbReference type="Proteomes" id="UP001054945">
    <property type="component" value="Unassembled WGS sequence"/>
</dbReference>
<evidence type="ECO:0000313" key="9">
    <source>
        <dbReference type="EMBL" id="GIY08401.1"/>
    </source>
</evidence>
<keyword evidence="6" id="KW-0408">Iron</keyword>
<dbReference type="InterPro" id="IPR050196">
    <property type="entry name" value="Cytochrome_P450_Monoox"/>
</dbReference>
<organism evidence="9 10">
    <name type="scientific">Caerostris extrusa</name>
    <name type="common">Bark spider</name>
    <name type="synonym">Caerostris bankana</name>
    <dbReference type="NCBI Taxonomy" id="172846"/>
    <lineage>
        <taxon>Eukaryota</taxon>
        <taxon>Metazoa</taxon>
        <taxon>Ecdysozoa</taxon>
        <taxon>Arthropoda</taxon>
        <taxon>Chelicerata</taxon>
        <taxon>Arachnida</taxon>
        <taxon>Araneae</taxon>
        <taxon>Araneomorphae</taxon>
        <taxon>Entelegynae</taxon>
        <taxon>Araneoidea</taxon>
        <taxon>Araneidae</taxon>
        <taxon>Caerostris</taxon>
    </lineage>
</organism>
<keyword evidence="8" id="KW-0472">Membrane</keyword>
<evidence type="ECO:0000256" key="5">
    <source>
        <dbReference type="ARBA" id="ARBA00022824"/>
    </source>
</evidence>
<dbReference type="Gene3D" id="1.10.630.10">
    <property type="entry name" value="Cytochrome P450"/>
    <property type="match status" value="2"/>
</dbReference>
<keyword evidence="10" id="KW-1185">Reference proteome</keyword>
<comment type="caution">
    <text evidence="9">The sequence shown here is derived from an EMBL/GenBank/DDBJ whole genome shotgun (WGS) entry which is preliminary data.</text>
</comment>
<evidence type="ECO:0000256" key="8">
    <source>
        <dbReference type="ARBA" id="ARBA00023136"/>
    </source>
</evidence>
<dbReference type="InterPro" id="IPR001128">
    <property type="entry name" value="Cyt_P450"/>
</dbReference>
<evidence type="ECO:0000256" key="2">
    <source>
        <dbReference type="ARBA" id="ARBA00004586"/>
    </source>
</evidence>
<keyword evidence="4" id="KW-0349">Heme</keyword>
<evidence type="ECO:0000256" key="1">
    <source>
        <dbReference type="ARBA" id="ARBA00001971"/>
    </source>
</evidence>
<keyword evidence="4" id="KW-0479">Metal-binding</keyword>
<dbReference type="GO" id="GO:0005506">
    <property type="term" value="F:iron ion binding"/>
    <property type="evidence" value="ECO:0007669"/>
    <property type="project" value="InterPro"/>
</dbReference>
<dbReference type="InterPro" id="IPR036396">
    <property type="entry name" value="Cyt_P450_sf"/>
</dbReference>
<sequence length="214" mass="24782">MSRIWKFWQWSDFIFFHFSNSYRQILPHLRIVHGFSRSIIKKKEKDQALDEEGVRQEVDTFISAGHDTVTVAVQWVLYLIGLYPEVQEKIHQELDSVLGADSKGPLSVADLSELKYLDCVVKECFRIYPPVPIIARKVPEEITICGYTIPKRTIVIVNCIGRGFGDMEVKVLVCHILRSFSLHSLDSRDQVLPLIKITLQSSQPARIKFRRRQQ</sequence>
<evidence type="ECO:0000256" key="3">
    <source>
        <dbReference type="ARBA" id="ARBA00010617"/>
    </source>
</evidence>
<dbReference type="InterPro" id="IPR002401">
    <property type="entry name" value="Cyt_P450_E_grp-I"/>
</dbReference>
<dbReference type="GO" id="GO:0005789">
    <property type="term" value="C:endoplasmic reticulum membrane"/>
    <property type="evidence" value="ECO:0007669"/>
    <property type="project" value="UniProtKB-SubCell"/>
</dbReference>
<evidence type="ECO:0000256" key="4">
    <source>
        <dbReference type="ARBA" id="ARBA00022617"/>
    </source>
</evidence>
<evidence type="ECO:0000256" key="7">
    <source>
        <dbReference type="ARBA" id="ARBA00023033"/>
    </source>
</evidence>
<accession>A0AAV4QHJ9</accession>
<reference evidence="9 10" key="1">
    <citation type="submission" date="2021-06" db="EMBL/GenBank/DDBJ databases">
        <title>Caerostris extrusa draft genome.</title>
        <authorList>
            <person name="Kono N."/>
            <person name="Arakawa K."/>
        </authorList>
    </citation>
    <scope>NUCLEOTIDE SEQUENCE [LARGE SCALE GENOMIC DNA]</scope>
</reference>
<dbReference type="PRINTS" id="PR00463">
    <property type="entry name" value="EP450I"/>
</dbReference>
<comment type="cofactor">
    <cofactor evidence="1">
        <name>heme</name>
        <dbReference type="ChEBI" id="CHEBI:30413"/>
    </cofactor>
</comment>
<dbReference type="GO" id="GO:0004497">
    <property type="term" value="F:monooxygenase activity"/>
    <property type="evidence" value="ECO:0007669"/>
    <property type="project" value="UniProtKB-KW"/>
</dbReference>
<proteinExistence type="inferred from homology"/>
<comment type="subcellular location">
    <subcellularLocation>
        <location evidence="2">Endoplasmic reticulum membrane</location>
    </subcellularLocation>
</comment>
<evidence type="ECO:0000313" key="10">
    <source>
        <dbReference type="Proteomes" id="UP001054945"/>
    </source>
</evidence>
<dbReference type="SUPFAM" id="SSF48264">
    <property type="entry name" value="Cytochrome P450"/>
    <property type="match status" value="1"/>
</dbReference>
<dbReference type="PANTHER" id="PTHR24291:SF189">
    <property type="entry name" value="CYTOCHROME P450 4C3-RELATED"/>
    <property type="match status" value="1"/>
</dbReference>
<gene>
    <name evidence="9" type="primary">Cyp4d20</name>
    <name evidence="9" type="ORF">CEXT_135641</name>
</gene>
<dbReference type="PANTHER" id="PTHR24291">
    <property type="entry name" value="CYTOCHROME P450 FAMILY 4"/>
    <property type="match status" value="1"/>
</dbReference>
<dbReference type="GO" id="GO:0020037">
    <property type="term" value="F:heme binding"/>
    <property type="evidence" value="ECO:0007669"/>
    <property type="project" value="InterPro"/>
</dbReference>
<dbReference type="GO" id="GO:0016705">
    <property type="term" value="F:oxidoreductase activity, acting on paired donors, with incorporation or reduction of molecular oxygen"/>
    <property type="evidence" value="ECO:0007669"/>
    <property type="project" value="InterPro"/>
</dbReference>
<dbReference type="EMBL" id="BPLR01006240">
    <property type="protein sequence ID" value="GIY08401.1"/>
    <property type="molecule type" value="Genomic_DNA"/>
</dbReference>
<name>A0AAV4QHJ9_CAEEX</name>